<sequence length="278" mass="29947">MLRIAVSLIVLSSIWTSAVAQTPPTPAAPSARTAAPAKPAVKKAAPKAKPAAQQPVAAESGPCQIGVISAIGDRFSVQHVGLTMFGNEYLEAPIETWGIDDLFVAKVRAAAPGTAVRKIAYASGAFKPYYQPEAKLFRNDRNDLTALVRQIAGTANCERYVVATKARVSVDGTNQSIEGLGVYKNWASPSGRGVVVAHYRINVFDGRTFDIHRSPTRSFGDVLASSFSNKNDNMQILNNLEFPKTPEQVTNSALLRDSTRSLLTAQLEKYLPAYIKGE</sequence>
<keyword evidence="4" id="KW-1185">Reference proteome</keyword>
<comment type="caution">
    <text evidence="3">The sequence shown here is derived from an EMBL/GenBank/DDBJ whole genome shotgun (WGS) entry which is preliminary data.</text>
</comment>
<feature type="compositionally biased region" description="Low complexity" evidence="1">
    <location>
        <begin position="21"/>
        <end position="39"/>
    </location>
</feature>
<organism evidence="3 4">
    <name type="scientific">Bradyrhizobium diversitatis</name>
    <dbReference type="NCBI Taxonomy" id="2755406"/>
    <lineage>
        <taxon>Bacteria</taxon>
        <taxon>Pseudomonadati</taxon>
        <taxon>Pseudomonadota</taxon>
        <taxon>Alphaproteobacteria</taxon>
        <taxon>Hyphomicrobiales</taxon>
        <taxon>Nitrobacteraceae</taxon>
        <taxon>Bradyrhizobium</taxon>
    </lineage>
</organism>
<accession>A0ABS0NXT0</accession>
<keyword evidence="2" id="KW-0732">Signal</keyword>
<reference evidence="3 4" key="1">
    <citation type="submission" date="2020-07" db="EMBL/GenBank/DDBJ databases">
        <title>Bradyrhizobium diversity isolated from nodules of indigenous legumes of Western Australia.</title>
        <authorList>
            <person name="Klepa M.S."/>
        </authorList>
    </citation>
    <scope>NUCLEOTIDE SEQUENCE [LARGE SCALE GENOMIC DNA]</scope>
    <source>
        <strain evidence="3 4">CNPSo 4019</strain>
    </source>
</reference>
<feature type="chain" id="PRO_5046030372" evidence="2">
    <location>
        <begin position="21"/>
        <end position="278"/>
    </location>
</feature>
<feature type="signal peptide" evidence="2">
    <location>
        <begin position="1"/>
        <end position="20"/>
    </location>
</feature>
<protein>
    <submittedName>
        <fullName evidence="3">Uncharacterized protein</fullName>
    </submittedName>
</protein>
<dbReference type="RefSeq" id="WP_197965329.1">
    <property type="nucleotide sequence ID" value="NZ_JACEGD010000005.1"/>
</dbReference>
<evidence type="ECO:0000313" key="3">
    <source>
        <dbReference type="EMBL" id="MBH5385811.1"/>
    </source>
</evidence>
<evidence type="ECO:0000256" key="2">
    <source>
        <dbReference type="SAM" id="SignalP"/>
    </source>
</evidence>
<gene>
    <name evidence="3" type="ORF">H1B27_05875</name>
</gene>
<proteinExistence type="predicted"/>
<dbReference type="Proteomes" id="UP001194539">
    <property type="component" value="Unassembled WGS sequence"/>
</dbReference>
<dbReference type="EMBL" id="JACEGD010000005">
    <property type="protein sequence ID" value="MBH5385811.1"/>
    <property type="molecule type" value="Genomic_DNA"/>
</dbReference>
<feature type="region of interest" description="Disordered" evidence="1">
    <location>
        <begin position="21"/>
        <end position="55"/>
    </location>
</feature>
<evidence type="ECO:0000313" key="4">
    <source>
        <dbReference type="Proteomes" id="UP001194539"/>
    </source>
</evidence>
<evidence type="ECO:0000256" key="1">
    <source>
        <dbReference type="SAM" id="MobiDB-lite"/>
    </source>
</evidence>
<name>A0ABS0NXT0_9BRAD</name>